<dbReference type="Proteomes" id="UP001499854">
    <property type="component" value="Unassembled WGS sequence"/>
</dbReference>
<accession>A0ABN2QQZ6</accession>
<dbReference type="InterPro" id="IPR023353">
    <property type="entry name" value="LemA-like_dom_sf"/>
</dbReference>
<evidence type="ECO:0000313" key="1">
    <source>
        <dbReference type="EMBL" id="GAA1955747.1"/>
    </source>
</evidence>
<dbReference type="SUPFAM" id="SSF140478">
    <property type="entry name" value="LemA-like"/>
    <property type="match status" value="1"/>
</dbReference>
<reference evidence="1 2" key="1">
    <citation type="journal article" date="2019" name="Int. J. Syst. Evol. Microbiol.">
        <title>The Global Catalogue of Microorganisms (GCM) 10K type strain sequencing project: providing services to taxonomists for standard genome sequencing and annotation.</title>
        <authorList>
            <consortium name="The Broad Institute Genomics Platform"/>
            <consortium name="The Broad Institute Genome Sequencing Center for Infectious Disease"/>
            <person name="Wu L."/>
            <person name="Ma J."/>
        </authorList>
    </citation>
    <scope>NUCLEOTIDE SEQUENCE [LARGE SCALE GENOMIC DNA]</scope>
    <source>
        <strain evidence="1 2">JCM 16013</strain>
    </source>
</reference>
<dbReference type="Gene3D" id="1.20.1440.20">
    <property type="entry name" value="LemA-like domain"/>
    <property type="match status" value="1"/>
</dbReference>
<proteinExistence type="predicted"/>
<keyword evidence="2" id="KW-1185">Reference proteome</keyword>
<sequence length="180" mass="20083">MSILVYAAAVVVLIGVYLSWTANRLDRLHTRRDAAWAALDAQLVRRASVSLDLAASRLLDPAASILLDDAAHTAREAAAESRDLAETNLTRVLRDVFEDPKESLALKERPGGGALLTELDSSWRRVQLARHFYNDAVRVTWVLRRQRLVRWFRLAGHAPFPQTFEMDDEEPVGLRGVAAG</sequence>
<gene>
    <name evidence="1" type="ORF">GCM10009838_09300</name>
</gene>
<dbReference type="EMBL" id="BAAAQM010000003">
    <property type="protein sequence ID" value="GAA1955747.1"/>
    <property type="molecule type" value="Genomic_DNA"/>
</dbReference>
<organism evidence="1 2">
    <name type="scientific">Catenulispora subtropica</name>
    <dbReference type="NCBI Taxonomy" id="450798"/>
    <lineage>
        <taxon>Bacteria</taxon>
        <taxon>Bacillati</taxon>
        <taxon>Actinomycetota</taxon>
        <taxon>Actinomycetes</taxon>
        <taxon>Catenulisporales</taxon>
        <taxon>Catenulisporaceae</taxon>
        <taxon>Catenulispora</taxon>
    </lineage>
</organism>
<protein>
    <submittedName>
        <fullName evidence="1">Membrane protein</fullName>
    </submittedName>
</protein>
<comment type="caution">
    <text evidence="1">The sequence shown here is derived from an EMBL/GenBank/DDBJ whole genome shotgun (WGS) entry which is preliminary data.</text>
</comment>
<dbReference type="RefSeq" id="WP_344655649.1">
    <property type="nucleotide sequence ID" value="NZ_BAAAQM010000003.1"/>
</dbReference>
<evidence type="ECO:0000313" key="2">
    <source>
        <dbReference type="Proteomes" id="UP001499854"/>
    </source>
</evidence>
<name>A0ABN2QQZ6_9ACTN</name>